<gene>
    <name evidence="1" type="ORF">BJG266_LOCUS35277</name>
    <name evidence="2" type="ORF">QVE165_LOCUS52333</name>
</gene>
<evidence type="ECO:0000313" key="1">
    <source>
        <dbReference type="EMBL" id="CAF1356991.1"/>
    </source>
</evidence>
<dbReference type="EMBL" id="CAJNOI010000871">
    <property type="protein sequence ID" value="CAF1356991.1"/>
    <property type="molecule type" value="Genomic_DNA"/>
</dbReference>
<dbReference type="EMBL" id="CAJNOM010001223">
    <property type="protein sequence ID" value="CAF1599035.1"/>
    <property type="molecule type" value="Genomic_DNA"/>
</dbReference>
<proteinExistence type="predicted"/>
<dbReference type="AlphaFoldDB" id="A0A816AR71"/>
<evidence type="ECO:0000313" key="2">
    <source>
        <dbReference type="EMBL" id="CAF1599035.1"/>
    </source>
</evidence>
<protein>
    <submittedName>
        <fullName evidence="2">Uncharacterized protein</fullName>
    </submittedName>
</protein>
<comment type="caution">
    <text evidence="2">The sequence shown here is derived from an EMBL/GenBank/DDBJ whole genome shotgun (WGS) entry which is preliminary data.</text>
</comment>
<keyword evidence="3" id="KW-1185">Reference proteome</keyword>
<name>A0A816AR71_9BILA</name>
<reference evidence="2" key="1">
    <citation type="submission" date="2021-02" db="EMBL/GenBank/DDBJ databases">
        <authorList>
            <person name="Nowell W R."/>
        </authorList>
    </citation>
    <scope>NUCLEOTIDE SEQUENCE</scope>
</reference>
<dbReference type="Proteomes" id="UP000663877">
    <property type="component" value="Unassembled WGS sequence"/>
</dbReference>
<accession>A0A816AR71</accession>
<organism evidence="2 3">
    <name type="scientific">Adineta steineri</name>
    <dbReference type="NCBI Taxonomy" id="433720"/>
    <lineage>
        <taxon>Eukaryota</taxon>
        <taxon>Metazoa</taxon>
        <taxon>Spiralia</taxon>
        <taxon>Gnathifera</taxon>
        <taxon>Rotifera</taxon>
        <taxon>Eurotatoria</taxon>
        <taxon>Bdelloidea</taxon>
        <taxon>Adinetida</taxon>
        <taxon>Adinetidae</taxon>
        <taxon>Adineta</taxon>
    </lineage>
</organism>
<sequence length="355" mass="40772">MLFIAQLFHYNADDIISCLSLTQQQNMLFEHLKCCFKRLVKQDIFTLLTDQTLTSEQLKLRFQQTGLGLTTHIFAPESRLESLVRFCHACIDMNEQPMPTFLASTQACIGRGQSSIWFTQLTTELLLCLSTTQHLPVSYDYSSSSIQILQQKPIMDKFDRPIVNKILDYVVNLFSKSVLDQLAVKTLILIDFDDYLRVFDDNEIEFADTIKSSSQLPSFGLALSRRSSVSLTNSHATNLCHLSDKVFRSYLTTIQDTFLSRTSSELALQSASEFRLIPNNLAIFSYEYRLYLNLLTPSDIRTRLDQLPQINNTDVSSPLLRLRIELLIRVHTCFINSYHMEGICFVLDHARHITI</sequence>
<evidence type="ECO:0000313" key="3">
    <source>
        <dbReference type="Proteomes" id="UP000663832"/>
    </source>
</evidence>
<dbReference type="Proteomes" id="UP000663832">
    <property type="component" value="Unassembled WGS sequence"/>
</dbReference>